<protein>
    <submittedName>
        <fullName evidence="1">Uncharacterized protein</fullName>
    </submittedName>
</protein>
<reference evidence="1" key="1">
    <citation type="submission" date="2014-11" db="EMBL/GenBank/DDBJ databases">
        <authorList>
            <person name="Amaro Gonzalez C."/>
        </authorList>
    </citation>
    <scope>NUCLEOTIDE SEQUENCE</scope>
</reference>
<proteinExistence type="predicted"/>
<name>A0A0E9SJD2_ANGAN</name>
<evidence type="ECO:0000313" key="1">
    <source>
        <dbReference type="EMBL" id="JAH41411.1"/>
    </source>
</evidence>
<organism evidence="1">
    <name type="scientific">Anguilla anguilla</name>
    <name type="common">European freshwater eel</name>
    <name type="synonym">Muraena anguilla</name>
    <dbReference type="NCBI Taxonomy" id="7936"/>
    <lineage>
        <taxon>Eukaryota</taxon>
        <taxon>Metazoa</taxon>
        <taxon>Chordata</taxon>
        <taxon>Craniata</taxon>
        <taxon>Vertebrata</taxon>
        <taxon>Euteleostomi</taxon>
        <taxon>Actinopterygii</taxon>
        <taxon>Neopterygii</taxon>
        <taxon>Teleostei</taxon>
        <taxon>Anguilliformes</taxon>
        <taxon>Anguillidae</taxon>
        <taxon>Anguilla</taxon>
    </lineage>
</organism>
<reference evidence="1" key="2">
    <citation type="journal article" date="2015" name="Fish Shellfish Immunol.">
        <title>Early steps in the European eel (Anguilla anguilla)-Vibrio vulnificus interaction in the gills: Role of the RtxA13 toxin.</title>
        <authorList>
            <person name="Callol A."/>
            <person name="Pajuelo D."/>
            <person name="Ebbesson L."/>
            <person name="Teles M."/>
            <person name="MacKenzie S."/>
            <person name="Amaro C."/>
        </authorList>
    </citation>
    <scope>NUCLEOTIDE SEQUENCE</scope>
</reference>
<accession>A0A0E9SJD2</accession>
<dbReference type="EMBL" id="GBXM01067166">
    <property type="protein sequence ID" value="JAH41411.1"/>
    <property type="molecule type" value="Transcribed_RNA"/>
</dbReference>
<dbReference type="AlphaFoldDB" id="A0A0E9SJD2"/>
<sequence>MLSCFEALIFRGNCSLCPPGDMFQSCRGLCCLAHCFANNGHG</sequence>